<comment type="caution">
    <text evidence="2">The sequence shown here is derived from an EMBL/GenBank/DDBJ whole genome shotgun (WGS) entry which is preliminary data.</text>
</comment>
<accession>A0ABQ9FWX2</accession>
<feature type="compositionally biased region" description="Polar residues" evidence="1">
    <location>
        <begin position="298"/>
        <end position="320"/>
    </location>
</feature>
<dbReference type="EMBL" id="JARBDR010000141">
    <property type="protein sequence ID" value="KAJ8320636.1"/>
    <property type="molecule type" value="Genomic_DNA"/>
</dbReference>
<keyword evidence="3" id="KW-1185">Reference proteome</keyword>
<feature type="region of interest" description="Disordered" evidence="1">
    <location>
        <begin position="298"/>
        <end position="362"/>
    </location>
</feature>
<dbReference type="InterPro" id="IPR012677">
    <property type="entry name" value="Nucleotide-bd_a/b_plait_sf"/>
</dbReference>
<evidence type="ECO:0000256" key="1">
    <source>
        <dbReference type="SAM" id="MobiDB-lite"/>
    </source>
</evidence>
<evidence type="ECO:0000313" key="2">
    <source>
        <dbReference type="EMBL" id="KAJ8320636.1"/>
    </source>
</evidence>
<proteinExistence type="predicted"/>
<reference evidence="2 3" key="1">
    <citation type="submission" date="2022-12" db="EMBL/GenBank/DDBJ databases">
        <title>Chromosome-level genome of Tegillarca granosa.</title>
        <authorList>
            <person name="Kim J."/>
        </authorList>
    </citation>
    <scope>NUCLEOTIDE SEQUENCE [LARGE SCALE GENOMIC DNA]</scope>
    <source>
        <strain evidence="2">Teg-2019</strain>
        <tissue evidence="2">Adductor muscle</tissue>
    </source>
</reference>
<evidence type="ECO:0000313" key="3">
    <source>
        <dbReference type="Proteomes" id="UP001217089"/>
    </source>
</evidence>
<dbReference type="Proteomes" id="UP001217089">
    <property type="component" value="Unassembled WGS sequence"/>
</dbReference>
<dbReference type="Gene3D" id="3.30.70.330">
    <property type="match status" value="1"/>
</dbReference>
<name>A0ABQ9FWX2_TEGGR</name>
<protein>
    <submittedName>
        <fullName evidence="2">Uncharacterized protein</fullName>
    </submittedName>
</protein>
<organism evidence="2 3">
    <name type="scientific">Tegillarca granosa</name>
    <name type="common">Malaysian cockle</name>
    <name type="synonym">Anadara granosa</name>
    <dbReference type="NCBI Taxonomy" id="220873"/>
    <lineage>
        <taxon>Eukaryota</taxon>
        <taxon>Metazoa</taxon>
        <taxon>Spiralia</taxon>
        <taxon>Lophotrochozoa</taxon>
        <taxon>Mollusca</taxon>
        <taxon>Bivalvia</taxon>
        <taxon>Autobranchia</taxon>
        <taxon>Pteriomorphia</taxon>
        <taxon>Arcoida</taxon>
        <taxon>Arcoidea</taxon>
        <taxon>Arcidae</taxon>
        <taxon>Tegillarca</taxon>
    </lineage>
</organism>
<dbReference type="Pfam" id="PF23085">
    <property type="entry name" value="RRM_PARP14_3"/>
    <property type="match status" value="1"/>
</dbReference>
<sequence>MKVQSIDAKNMDQSEIRNKISSFCLTFSGLPTDTDVNPQTIVSNVRGANNAHLLRTASGDEKWLILFNSKNDVEDYLKNLQIDLQLNDNTYEVKVEKSVPCDIPAEWSNQECFNWLQQSGQCQGQFPSQNYFHQQPQEFQQGQHQGHVSSQTYQFPGAQEFQQAHQGGITTQGQQQQMYPGPYYPNPYCIPPFQYPYSPTQGQSNYQNVPQTQNNNNLFQGFPQPGYPHVGPTFYENTRYYNNGMYGNYGRPYLQHGQRPPPPPYQQINATNSNQMAATAQNDSSTHMHHVQMTPEATIQQSQMTPTAPNEASKQQSHMTPNAPYDDTTQVQINPTGAYDSENESSEETLKKQEPYPQMPHEQQYYTPMPMPMPSAPWEVSTEKKEVVDTEIYETRNDNSDPEKTSMIKVSNLPRNTTVDSLTFFFENRRVSGGGPTKDVDFDDSDFTAIITFEESDGNYY</sequence>
<gene>
    <name evidence="2" type="ORF">KUTeg_002223</name>
</gene>